<dbReference type="GO" id="GO:0003697">
    <property type="term" value="F:single-stranded DNA binding"/>
    <property type="evidence" value="ECO:0007669"/>
    <property type="project" value="InterPro"/>
</dbReference>
<dbReference type="PANTHER" id="PTHR21220:SF6">
    <property type="entry name" value="SPRT-LIKE DOMAIN-CONTAINING PROTEIN SPARTAN ISOFORM X1"/>
    <property type="match status" value="1"/>
</dbReference>
<gene>
    <name evidence="4" type="ORF">XELAEV_18045535mg</name>
</gene>
<organism evidence="4 5">
    <name type="scientific">Xenopus laevis</name>
    <name type="common">African clawed frog</name>
    <dbReference type="NCBI Taxonomy" id="8355"/>
    <lineage>
        <taxon>Eukaryota</taxon>
        <taxon>Metazoa</taxon>
        <taxon>Chordata</taxon>
        <taxon>Craniata</taxon>
        <taxon>Vertebrata</taxon>
        <taxon>Euteleostomi</taxon>
        <taxon>Amphibia</taxon>
        <taxon>Batrachia</taxon>
        <taxon>Anura</taxon>
        <taxon>Pipoidea</taxon>
        <taxon>Pipidae</taxon>
        <taxon>Xenopodinae</taxon>
        <taxon>Xenopus</taxon>
        <taxon>Xenopus</taxon>
    </lineage>
</organism>
<reference evidence="5" key="1">
    <citation type="journal article" date="2016" name="Nature">
        <title>Genome evolution in the allotetraploid frog Xenopus laevis.</title>
        <authorList>
            <person name="Session A.M."/>
            <person name="Uno Y."/>
            <person name="Kwon T."/>
            <person name="Chapman J.A."/>
            <person name="Toyoda A."/>
            <person name="Takahashi S."/>
            <person name="Fukui A."/>
            <person name="Hikosaka A."/>
            <person name="Suzuki A."/>
            <person name="Kondo M."/>
            <person name="van Heeringen S.J."/>
            <person name="Quigley I."/>
            <person name="Heinz S."/>
            <person name="Ogino H."/>
            <person name="Ochi H."/>
            <person name="Hellsten U."/>
            <person name="Lyons J.B."/>
            <person name="Simakov O."/>
            <person name="Putnam N."/>
            <person name="Stites J."/>
            <person name="Kuroki Y."/>
            <person name="Tanaka T."/>
            <person name="Michiue T."/>
            <person name="Watanabe M."/>
            <person name="Bogdanovic O."/>
            <person name="Lister R."/>
            <person name="Georgiou G."/>
            <person name="Paranjpe S.S."/>
            <person name="van Kruijsbergen I."/>
            <person name="Shu S."/>
            <person name="Carlson J."/>
            <person name="Kinoshita T."/>
            <person name="Ohta Y."/>
            <person name="Mawaribuchi S."/>
            <person name="Jenkins J."/>
            <person name="Grimwood J."/>
            <person name="Schmutz J."/>
            <person name="Mitros T."/>
            <person name="Mozaffari S.V."/>
            <person name="Suzuki Y."/>
            <person name="Haramoto Y."/>
            <person name="Yamamoto T.S."/>
            <person name="Takagi C."/>
            <person name="Heald R."/>
            <person name="Miller K."/>
            <person name="Haudenschild C."/>
            <person name="Kitzman J."/>
            <person name="Nakayama T."/>
            <person name="Izutsu Y."/>
            <person name="Robert J."/>
            <person name="Fortriede J."/>
            <person name="Burns K."/>
            <person name="Lotay V."/>
            <person name="Karimi K."/>
            <person name="Yasuoka Y."/>
            <person name="Dichmann D.S."/>
            <person name="Flajnik M.F."/>
            <person name="Houston D.W."/>
            <person name="Shendure J."/>
            <person name="DuPasquier L."/>
            <person name="Vize P.D."/>
            <person name="Zorn A.M."/>
            <person name="Ito M."/>
            <person name="Marcotte E.M."/>
            <person name="Wallingford J.B."/>
            <person name="Ito Y."/>
            <person name="Asashima M."/>
            <person name="Ueno N."/>
            <person name="Matsuda Y."/>
            <person name="Veenstra G.J."/>
            <person name="Fujiyama A."/>
            <person name="Harland R.M."/>
            <person name="Taira M."/>
            <person name="Rokhsar D.S."/>
        </authorList>
    </citation>
    <scope>NUCLEOTIDE SEQUENCE [LARGE SCALE GENOMIC DNA]</scope>
    <source>
        <strain evidence="5">J</strain>
    </source>
</reference>
<evidence type="ECO:0000256" key="1">
    <source>
        <dbReference type="ARBA" id="ARBA00004123"/>
    </source>
</evidence>
<dbReference type="OMA" id="DIHALFH"/>
<protein>
    <recommendedName>
        <fullName evidence="3">SprT-like domain-containing protein</fullName>
    </recommendedName>
</protein>
<feature type="non-terminal residue" evidence="4">
    <location>
        <position position="1"/>
    </location>
</feature>
<evidence type="ECO:0000256" key="2">
    <source>
        <dbReference type="ARBA" id="ARBA00023242"/>
    </source>
</evidence>
<dbReference type="EMBL" id="CM004482">
    <property type="protein sequence ID" value="OCT64436.1"/>
    <property type="molecule type" value="Genomic_DNA"/>
</dbReference>
<name>A0A974C105_XENLA</name>
<dbReference type="InterPro" id="IPR006640">
    <property type="entry name" value="SprT-like_domain"/>
</dbReference>
<dbReference type="Proteomes" id="UP000694892">
    <property type="component" value="Chromosome 9_10L"/>
</dbReference>
<dbReference type="Pfam" id="PF22934">
    <property type="entry name" value="SPRTN_ZBD"/>
    <property type="match status" value="1"/>
</dbReference>
<dbReference type="InterPro" id="IPR055220">
    <property type="entry name" value="SPRTN_ZBD"/>
</dbReference>
<dbReference type="GO" id="GO:0004222">
    <property type="term" value="F:metalloendopeptidase activity"/>
    <property type="evidence" value="ECO:0007669"/>
    <property type="project" value="InterPro"/>
</dbReference>
<dbReference type="InterPro" id="IPR044245">
    <property type="entry name" value="Spartan"/>
</dbReference>
<dbReference type="PANTHER" id="PTHR21220">
    <property type="entry name" value="DNA-DEPENDENT METALLOPROTEASE SPRTN"/>
    <property type="match status" value="1"/>
</dbReference>
<feature type="domain" description="SprT-like" evidence="3">
    <location>
        <begin position="26"/>
        <end position="141"/>
    </location>
</feature>
<sequence length="157" mass="18662">APCVTQPDLERLSVVDPYWEVLDPKPDIHALFHEYNRKFFRGQLPPIDLKWSNRLSLNAGYFKYEAISRRCSIRLNKPLLDLRSRKDTVEIDHDFYDEYESLKRHSWRCNGPCAQVVRRVMDRTPYSKGHKRECGGEFIKIQEPDDSPPNKRMRLDQ</sequence>
<dbReference type="SMART" id="SM00731">
    <property type="entry name" value="SprT"/>
    <property type="match status" value="1"/>
</dbReference>
<accession>A0A974C105</accession>
<dbReference type="GO" id="GO:0031593">
    <property type="term" value="F:polyubiquitin modification-dependent protein binding"/>
    <property type="evidence" value="ECO:0007669"/>
    <property type="project" value="TreeGrafter"/>
</dbReference>
<dbReference type="GO" id="GO:0006974">
    <property type="term" value="P:DNA damage response"/>
    <property type="evidence" value="ECO:0007669"/>
    <property type="project" value="InterPro"/>
</dbReference>
<proteinExistence type="predicted"/>
<dbReference type="AlphaFoldDB" id="A0A974C105"/>
<comment type="subcellular location">
    <subcellularLocation>
        <location evidence="1">Nucleus</location>
    </subcellularLocation>
</comment>
<keyword evidence="2" id="KW-0539">Nucleus</keyword>
<dbReference type="GO" id="GO:0005634">
    <property type="term" value="C:nucleus"/>
    <property type="evidence" value="ECO:0007669"/>
    <property type="project" value="UniProtKB-SubCell"/>
</dbReference>
<dbReference type="Pfam" id="PF10263">
    <property type="entry name" value="SprT-like"/>
    <property type="match status" value="1"/>
</dbReference>
<evidence type="ECO:0000259" key="3">
    <source>
        <dbReference type="SMART" id="SM00731"/>
    </source>
</evidence>
<evidence type="ECO:0000313" key="4">
    <source>
        <dbReference type="EMBL" id="OCT64436.1"/>
    </source>
</evidence>
<evidence type="ECO:0000313" key="5">
    <source>
        <dbReference type="Proteomes" id="UP000694892"/>
    </source>
</evidence>